<dbReference type="SUPFAM" id="SSF53474">
    <property type="entry name" value="alpha/beta-Hydrolases"/>
    <property type="match status" value="1"/>
</dbReference>
<dbReference type="InterPro" id="IPR029058">
    <property type="entry name" value="AB_hydrolase_fold"/>
</dbReference>
<dbReference type="eggNOG" id="KOG1282">
    <property type="taxonomic scope" value="Eukaryota"/>
</dbReference>
<evidence type="ECO:0000256" key="5">
    <source>
        <dbReference type="ARBA" id="ARBA00022801"/>
    </source>
</evidence>
<dbReference type="VEuPathDB" id="FungiDB:PNEG_02265"/>
<dbReference type="OrthoDB" id="443318at2759"/>
<dbReference type="PANTHER" id="PTHR11802">
    <property type="entry name" value="SERINE PROTEASE FAMILY S10 SERINE CARBOXYPEPTIDASE"/>
    <property type="match status" value="1"/>
</dbReference>
<gene>
    <name evidence="8" type="ORF">PNEG_02265</name>
</gene>
<dbReference type="GO" id="GO:0004185">
    <property type="term" value="F:serine-type carboxypeptidase activity"/>
    <property type="evidence" value="ECO:0007669"/>
    <property type="project" value="UniProtKB-EC"/>
</dbReference>
<dbReference type="EC" id="3.4.16.5" evidence="2"/>
<evidence type="ECO:0000256" key="4">
    <source>
        <dbReference type="ARBA" id="ARBA00022670"/>
    </source>
</evidence>
<keyword evidence="3" id="KW-0121">Carboxypeptidase</keyword>
<feature type="chain" id="PRO_5004082672" description="carboxypeptidase C" evidence="7">
    <location>
        <begin position="24"/>
        <end position="562"/>
    </location>
</feature>
<evidence type="ECO:0000313" key="9">
    <source>
        <dbReference type="Proteomes" id="UP000011958"/>
    </source>
</evidence>
<dbReference type="Gene3D" id="3.40.50.1820">
    <property type="entry name" value="alpha/beta hydrolase"/>
    <property type="match status" value="1"/>
</dbReference>
<evidence type="ECO:0000256" key="6">
    <source>
        <dbReference type="ARBA" id="ARBA00023180"/>
    </source>
</evidence>
<keyword evidence="4" id="KW-0645">Protease</keyword>
<dbReference type="RefSeq" id="XP_007874254.1">
    <property type="nucleotide sequence ID" value="XM_007876063.1"/>
</dbReference>
<comment type="caution">
    <text evidence="8">The sequence shown here is derived from an EMBL/GenBank/DDBJ whole genome shotgun (WGS) entry which is preliminary data.</text>
</comment>
<dbReference type="PANTHER" id="PTHR11802:SF113">
    <property type="entry name" value="SERINE CARBOXYPEPTIDASE CTSA-4.1"/>
    <property type="match status" value="1"/>
</dbReference>
<protein>
    <recommendedName>
        <fullName evidence="2">carboxypeptidase C</fullName>
        <ecNumber evidence="2">3.4.16.5</ecNumber>
    </recommendedName>
</protein>
<accession>M7P636</accession>
<evidence type="ECO:0000256" key="7">
    <source>
        <dbReference type="SAM" id="SignalP"/>
    </source>
</evidence>
<organism evidence="8 9">
    <name type="scientific">Pneumocystis murina (strain B123)</name>
    <name type="common">Mouse pneumocystis pneumonia agent</name>
    <name type="synonym">Pneumocystis carinii f. sp. muris</name>
    <dbReference type="NCBI Taxonomy" id="1069680"/>
    <lineage>
        <taxon>Eukaryota</taxon>
        <taxon>Fungi</taxon>
        <taxon>Dikarya</taxon>
        <taxon>Ascomycota</taxon>
        <taxon>Taphrinomycotina</taxon>
        <taxon>Pneumocystomycetes</taxon>
        <taxon>Pneumocystaceae</taxon>
        <taxon>Pneumocystis</taxon>
    </lineage>
</organism>
<dbReference type="AlphaFoldDB" id="M7P636"/>
<keyword evidence="7" id="KW-0732">Signal</keyword>
<dbReference type="Gene3D" id="1.10.287.410">
    <property type="match status" value="1"/>
</dbReference>
<dbReference type="InterPro" id="IPR001563">
    <property type="entry name" value="Peptidase_S10"/>
</dbReference>
<dbReference type="GO" id="GO:0006508">
    <property type="term" value="P:proteolysis"/>
    <property type="evidence" value="ECO:0007669"/>
    <property type="project" value="UniProtKB-KW"/>
</dbReference>
<dbReference type="Pfam" id="PF00450">
    <property type="entry name" value="Peptidase_S10"/>
    <property type="match status" value="1"/>
</dbReference>
<evidence type="ECO:0000256" key="2">
    <source>
        <dbReference type="ARBA" id="ARBA00012446"/>
    </source>
</evidence>
<keyword evidence="6" id="KW-0325">Glycoprotein</keyword>
<dbReference type="HOGENOM" id="CLU_008523_10_4_1"/>
<reference evidence="9" key="1">
    <citation type="journal article" date="2016" name="Nat. Commun.">
        <title>Genome analysis of three Pneumocystis species reveals adaptation mechanisms to life exclusively in mammalian hosts.</title>
        <authorList>
            <person name="Ma L."/>
            <person name="Chen Z."/>
            <person name="Huang D.W."/>
            <person name="Kutty G."/>
            <person name="Ishihara M."/>
            <person name="Wang H."/>
            <person name="Abouelleil A."/>
            <person name="Bishop L."/>
            <person name="Davey E."/>
            <person name="Deng R."/>
            <person name="Deng X."/>
            <person name="Fan L."/>
            <person name="Fantoni G."/>
            <person name="Fitzgerald M."/>
            <person name="Gogineni E."/>
            <person name="Goldberg J.M."/>
            <person name="Handley G."/>
            <person name="Hu X."/>
            <person name="Huber C."/>
            <person name="Jiao X."/>
            <person name="Jones K."/>
            <person name="Levin J.Z."/>
            <person name="Liu Y."/>
            <person name="Macdonald P."/>
            <person name="Melnikov A."/>
            <person name="Raley C."/>
            <person name="Sassi M."/>
            <person name="Sherman B.T."/>
            <person name="Song X."/>
            <person name="Sykes S."/>
            <person name="Tran B."/>
            <person name="Walsh L."/>
            <person name="Xia Y."/>
            <person name="Yang J."/>
            <person name="Young S."/>
            <person name="Zeng Q."/>
            <person name="Zheng X."/>
            <person name="Stephens R."/>
            <person name="Nusbaum C."/>
            <person name="Birren B.W."/>
            <person name="Azadi P."/>
            <person name="Lempicki R.A."/>
            <person name="Cuomo C.A."/>
            <person name="Kovacs J.A."/>
        </authorList>
    </citation>
    <scope>NUCLEOTIDE SEQUENCE [LARGE SCALE GENOMIC DNA]</scope>
    <source>
        <strain evidence="9">B123</strain>
    </source>
</reference>
<dbReference type="PRINTS" id="PR00724">
    <property type="entry name" value="CRBOXYPTASEC"/>
</dbReference>
<name>M7P636_PNEMU</name>
<feature type="signal peptide" evidence="7">
    <location>
        <begin position="1"/>
        <end position="23"/>
    </location>
</feature>
<dbReference type="EMBL" id="AFWA02000013">
    <property type="protein sequence ID" value="EMR09305.1"/>
    <property type="molecule type" value="Genomic_DNA"/>
</dbReference>
<keyword evidence="9" id="KW-1185">Reference proteome</keyword>
<dbReference type="GO" id="GO:0000324">
    <property type="term" value="C:fungal-type vacuole"/>
    <property type="evidence" value="ECO:0007669"/>
    <property type="project" value="TreeGrafter"/>
</dbReference>
<sequence>MANNILYTFKLLLTFLYIVFVSSETNKQHKNEDEKYSEESNALLSDIPINKLGKYSNIKMFSLIDMLSGFTTEVNDIQKWAEDYYSSIFYDENVDIRAAAREYIQTKLSESNDWKVIERKSFPNHKFHVRKASLSLDTVVQYSGYISFEDKHLYYYFFESRSSPLKDPLVLWLEGGPGCSSLFGLFFTIGPSKYDQKDNYVYYNPWSWNHRSSLIFLDQPVDVGFSYSDNQKVSSTAHASWNFYIFMILFFTAFPQYSHLDFHMAGQSYAGHYLPIFASEIAQYRKYPLNLTDIPASLERLPEINIKSIMIGNGIVDPYNQMPYVYYVGCDSSPWGRMLSKEQCKAMRHSIPKCRYFLELCGEFSSCECTCFSSITACNTFFLEPFLMRSINLYDRRTKSEGDIDEEYKNFSNFINQNKDFFNATSKYIFCNFNVTDRFHKKGELSESVVFFIKLLLINNIKVLIFSGDQDIICNWYGTASWVHKMKWNGSKEFNNLDFRTWSLKRKLGNKLKGTIAGQVKHHSGLTLLRVRDAGHSVGETQPEYNFEMYLRWMQGDYAFED</sequence>
<keyword evidence="5" id="KW-0378">Hydrolase</keyword>
<dbReference type="OMA" id="AIANNMS"/>
<evidence type="ECO:0000256" key="3">
    <source>
        <dbReference type="ARBA" id="ARBA00022645"/>
    </source>
</evidence>
<dbReference type="GeneID" id="19895958"/>
<evidence type="ECO:0000256" key="1">
    <source>
        <dbReference type="ARBA" id="ARBA00009431"/>
    </source>
</evidence>
<dbReference type="Proteomes" id="UP000011958">
    <property type="component" value="Unassembled WGS sequence"/>
</dbReference>
<proteinExistence type="inferred from homology"/>
<comment type="similarity">
    <text evidence="1">Belongs to the peptidase S10 family.</text>
</comment>
<dbReference type="STRING" id="1069680.M7P636"/>
<evidence type="ECO:0000313" key="8">
    <source>
        <dbReference type="EMBL" id="EMR09305.1"/>
    </source>
</evidence>